<dbReference type="KEGG" id="lgn:ABM34_10230"/>
<sequence length="154" mass="17045">MVTVDDVLTQEKETELPHFNLDDVDGLVESLKKIGKDDFNKVCVLIKINQRVVYFHAGNQTTHENNLWIKKKENVVDAFDHSSLFKKLAYQDNPDDFYKETGLSPKDYAIVGGGYPIAITGTGVIGSVVVSGLTDTGDHELAYNALLDLKSSLN</sequence>
<dbReference type="Pfam" id="PF03928">
    <property type="entry name" value="HbpS-like"/>
    <property type="match status" value="1"/>
</dbReference>
<gene>
    <name evidence="1" type="ORF">ABM34_10230</name>
</gene>
<evidence type="ECO:0000313" key="1">
    <source>
        <dbReference type="EMBL" id="AKP67870.1"/>
    </source>
</evidence>
<name>A0A0H4R2B1_9LACO</name>
<dbReference type="Gene3D" id="3.30.450.150">
    <property type="entry name" value="Haem-degrading domain"/>
    <property type="match status" value="1"/>
</dbReference>
<dbReference type="SUPFAM" id="SSF143744">
    <property type="entry name" value="GlcG-like"/>
    <property type="match status" value="1"/>
</dbReference>
<dbReference type="PIRSF" id="PIRSF008757">
    <property type="entry name" value="UCP008757"/>
    <property type="match status" value="1"/>
</dbReference>
<dbReference type="STRING" id="1007676.ABM34_10230"/>
<reference evidence="2" key="1">
    <citation type="submission" date="2015-07" db="EMBL/GenBank/DDBJ databases">
        <title>Lactobacillus ginsenosidimutans/EMML 3141/ whole genome sequencing.</title>
        <authorList>
            <person name="Kim M.K."/>
            <person name="Im W.-T."/>
            <person name="Srinivasan S."/>
            <person name="Lee J.-J."/>
        </authorList>
    </citation>
    <scope>NUCLEOTIDE SEQUENCE [LARGE SCALE GENOMIC DNA]</scope>
    <source>
        <strain evidence="2">EMML 3041</strain>
    </source>
</reference>
<dbReference type="RefSeq" id="WP_048705511.1">
    <property type="nucleotide sequence ID" value="NZ_CP012034.1"/>
</dbReference>
<evidence type="ECO:0000313" key="2">
    <source>
        <dbReference type="Proteomes" id="UP000036106"/>
    </source>
</evidence>
<organism evidence="1 2">
    <name type="scientific">Companilactobacillus ginsenosidimutans</name>
    <dbReference type="NCBI Taxonomy" id="1007676"/>
    <lineage>
        <taxon>Bacteria</taxon>
        <taxon>Bacillati</taxon>
        <taxon>Bacillota</taxon>
        <taxon>Bacilli</taxon>
        <taxon>Lactobacillales</taxon>
        <taxon>Lactobacillaceae</taxon>
        <taxon>Companilactobacillus</taxon>
    </lineage>
</organism>
<dbReference type="PANTHER" id="PTHR28255">
    <property type="match status" value="1"/>
</dbReference>
<dbReference type="OrthoDB" id="9815315at2"/>
<accession>A0A0H4R2B1</accession>
<dbReference type="InterPro" id="IPR038084">
    <property type="entry name" value="PduO/GlcC-like_sf"/>
</dbReference>
<dbReference type="PANTHER" id="PTHR28255:SF1">
    <property type="entry name" value="UPF0303 PROTEIN YBR137W"/>
    <property type="match status" value="1"/>
</dbReference>
<keyword evidence="2" id="KW-1185">Reference proteome</keyword>
<protein>
    <submittedName>
        <fullName evidence="1">Uncharacterized protein</fullName>
    </submittedName>
</protein>
<dbReference type="NCBIfam" id="NF002696">
    <property type="entry name" value="PRK02487.1-5"/>
    <property type="match status" value="1"/>
</dbReference>
<dbReference type="EMBL" id="CP012034">
    <property type="protein sequence ID" value="AKP67870.1"/>
    <property type="molecule type" value="Genomic_DNA"/>
</dbReference>
<proteinExistence type="predicted"/>
<dbReference type="InterPro" id="IPR005624">
    <property type="entry name" value="PduO/GlcC-like"/>
</dbReference>
<dbReference type="PATRIC" id="fig|1007676.4.peg.2070"/>
<dbReference type="AlphaFoldDB" id="A0A0H4R2B1"/>
<dbReference type="Proteomes" id="UP000036106">
    <property type="component" value="Chromosome"/>
</dbReference>
<dbReference type="InterPro" id="IPR010371">
    <property type="entry name" value="YBR137W-like"/>
</dbReference>